<accession>A0A4Y8PF72</accession>
<evidence type="ECO:0000259" key="1">
    <source>
        <dbReference type="Pfam" id="PF01522"/>
    </source>
</evidence>
<dbReference type="Gene3D" id="3.20.20.370">
    <property type="entry name" value="Glycoside hydrolase/deacetylase"/>
    <property type="match status" value="1"/>
</dbReference>
<evidence type="ECO:0000313" key="2">
    <source>
        <dbReference type="EMBL" id="TFE68968.1"/>
    </source>
</evidence>
<keyword evidence="2" id="KW-0624">Polysaccharide degradation</keyword>
<dbReference type="InterPro" id="IPR045235">
    <property type="entry name" value="PuuE_HpPgdA-like"/>
</dbReference>
<dbReference type="EMBL" id="LXQC01000136">
    <property type="protein sequence ID" value="TFE68968.1"/>
    <property type="molecule type" value="Genomic_DNA"/>
</dbReference>
<proteinExistence type="predicted"/>
<keyword evidence="2" id="KW-0119">Carbohydrate metabolism</keyword>
<organism evidence="2 3">
    <name type="scientific">Methylacidiphilum caldifontis</name>
    <dbReference type="NCBI Taxonomy" id="2795386"/>
    <lineage>
        <taxon>Bacteria</taxon>
        <taxon>Pseudomonadati</taxon>
        <taxon>Verrucomicrobiota</taxon>
        <taxon>Methylacidiphilae</taxon>
        <taxon>Methylacidiphilales</taxon>
        <taxon>Methylacidiphilaceae</taxon>
        <taxon>Methylacidiphilum (ex Ratnadevi et al. 2023)</taxon>
    </lineage>
</organism>
<comment type="caution">
    <text evidence="2">The sequence shown here is derived from an EMBL/GenBank/DDBJ whole genome shotgun (WGS) entry which is preliminary data.</text>
</comment>
<dbReference type="SUPFAM" id="SSF88713">
    <property type="entry name" value="Glycoside hydrolase/deacetylase"/>
    <property type="match status" value="1"/>
</dbReference>
<keyword evidence="2" id="KW-0858">Xylan degradation</keyword>
<name>A0A4Y8PF72_9BACT</name>
<dbReference type="InterPro" id="IPR011330">
    <property type="entry name" value="Glyco_hydro/deAcase_b/a-brl"/>
</dbReference>
<dbReference type="GO" id="GO:0045493">
    <property type="term" value="P:xylan catabolic process"/>
    <property type="evidence" value="ECO:0007669"/>
    <property type="project" value="UniProtKB-KW"/>
</dbReference>
<dbReference type="RefSeq" id="WP_134439856.1">
    <property type="nucleotide sequence ID" value="NZ_CP065957.1"/>
</dbReference>
<evidence type="ECO:0000313" key="3">
    <source>
        <dbReference type="Proteomes" id="UP000297713"/>
    </source>
</evidence>
<gene>
    <name evidence="2" type="ORF">A7Q10_07360</name>
</gene>
<dbReference type="InterPro" id="IPR002509">
    <property type="entry name" value="NODB_dom"/>
</dbReference>
<keyword evidence="2" id="KW-0326">Glycosidase</keyword>
<dbReference type="Proteomes" id="UP000297713">
    <property type="component" value="Unassembled WGS sequence"/>
</dbReference>
<keyword evidence="3" id="KW-1185">Reference proteome</keyword>
<keyword evidence="2" id="KW-0378">Hydrolase</keyword>
<dbReference type="OrthoDB" id="9806342at2"/>
<dbReference type="AlphaFoldDB" id="A0A4Y8PF72"/>
<feature type="domain" description="NodB homology" evidence="1">
    <location>
        <begin position="34"/>
        <end position="92"/>
    </location>
</feature>
<dbReference type="Pfam" id="PF01522">
    <property type="entry name" value="Polysacc_deac_1"/>
    <property type="match status" value="1"/>
</dbReference>
<sequence>MTGKIYLNFDLEEFDIPCEYGQPLDEEKQFEVSSEGLKYLLDLLQKKGLIATFFITASFALKKPSLTETLLKLGHEIASHGLDHSPSGKEEDLFLSKKILEELCSTQVLGYRSPRFRPVDCPSLVASGYIYNSSINPTWLPGRYNYLHYPRKIFFEQGIIQIPISTTPIIRFPLCWLTFKNIPLRIFKILSWVTLKEKGYLNVFFHPWEFAEIKSYAMPKAAKSIDGKTLLKRLEDYISWLQSFETSFARLSDVVHPENSPKIK</sequence>
<dbReference type="PANTHER" id="PTHR47561:SF1">
    <property type="entry name" value="POLYSACCHARIDE DEACETYLASE FAMILY PROTEIN (AFU_ORTHOLOGUE AFUA_6G05030)"/>
    <property type="match status" value="1"/>
</dbReference>
<reference evidence="2 3" key="1">
    <citation type="submission" date="2016-05" db="EMBL/GenBank/DDBJ databases">
        <title>Diversity and Homogeneity among Thermoacidophilic Verrucomicrobia Methanotrophs Linked with Geographical Origin.</title>
        <authorList>
            <person name="Erikstad H.-A."/>
            <person name="Smestad N.B."/>
            <person name="Ceballos R.M."/>
            <person name="Birkeland N.-K."/>
        </authorList>
    </citation>
    <scope>NUCLEOTIDE SEQUENCE [LARGE SCALE GENOMIC DNA]</scope>
    <source>
        <strain evidence="2 3">Phi</strain>
    </source>
</reference>
<dbReference type="CDD" id="cd10941">
    <property type="entry name" value="CE4_PuuE_HpPgdA_like_2"/>
    <property type="match status" value="1"/>
</dbReference>
<protein>
    <submittedName>
        <fullName evidence="2">Xylanase</fullName>
    </submittedName>
</protein>
<dbReference type="GO" id="GO:0016798">
    <property type="term" value="F:hydrolase activity, acting on glycosyl bonds"/>
    <property type="evidence" value="ECO:0007669"/>
    <property type="project" value="UniProtKB-KW"/>
</dbReference>
<dbReference type="PANTHER" id="PTHR47561">
    <property type="entry name" value="POLYSACCHARIDE DEACETYLASE FAMILY PROTEIN (AFU_ORTHOLOGUE AFUA_6G05030)"/>
    <property type="match status" value="1"/>
</dbReference>
<dbReference type="GO" id="GO:0016810">
    <property type="term" value="F:hydrolase activity, acting on carbon-nitrogen (but not peptide) bonds"/>
    <property type="evidence" value="ECO:0007669"/>
    <property type="project" value="InterPro"/>
</dbReference>